<organism evidence="9 10">
    <name type="scientific">Sphingobium lignivorans</name>
    <dbReference type="NCBI Taxonomy" id="2735886"/>
    <lineage>
        <taxon>Bacteria</taxon>
        <taxon>Pseudomonadati</taxon>
        <taxon>Pseudomonadota</taxon>
        <taxon>Alphaproteobacteria</taxon>
        <taxon>Sphingomonadales</taxon>
        <taxon>Sphingomonadaceae</taxon>
        <taxon>Sphingobium</taxon>
    </lineage>
</organism>
<protein>
    <submittedName>
        <fullName evidence="9">Cytochrome b561/polyisoprenoid-binding protein YceI</fullName>
    </submittedName>
</protein>
<keyword evidence="4 7" id="KW-1133">Transmembrane helix</keyword>
<dbReference type="Pfam" id="PF04264">
    <property type="entry name" value="YceI"/>
    <property type="match status" value="1"/>
</dbReference>
<dbReference type="PANTHER" id="PTHR34406">
    <property type="entry name" value="PROTEIN YCEI"/>
    <property type="match status" value="1"/>
</dbReference>
<evidence type="ECO:0000259" key="8">
    <source>
        <dbReference type="SMART" id="SM00867"/>
    </source>
</evidence>
<dbReference type="Gene3D" id="2.40.128.110">
    <property type="entry name" value="Lipid/polyisoprenoid-binding, YceI-like"/>
    <property type="match status" value="1"/>
</dbReference>
<feature type="transmembrane region" description="Helical" evidence="7">
    <location>
        <begin position="83"/>
        <end position="109"/>
    </location>
</feature>
<comment type="subcellular location">
    <subcellularLocation>
        <location evidence="1">Cell membrane</location>
        <topology evidence="1">Multi-pass membrane protein</topology>
    </subcellularLocation>
</comment>
<reference evidence="9 10" key="1">
    <citation type="submission" date="2020-08" db="EMBL/GenBank/DDBJ databases">
        <title>Exploring microbial biodiversity for novel pathways involved in the catabolism of aromatic compounds derived from lignin.</title>
        <authorList>
            <person name="Elkins J."/>
        </authorList>
    </citation>
    <scope>NUCLEOTIDE SEQUENCE [LARGE SCALE GENOMIC DNA]</scope>
    <source>
        <strain evidence="9 10">B1D3A</strain>
    </source>
</reference>
<feature type="transmembrane region" description="Helical" evidence="7">
    <location>
        <begin position="52"/>
        <end position="71"/>
    </location>
</feature>
<name>A0ABR6NL73_9SPHN</name>
<keyword evidence="5 7" id="KW-0472">Membrane</keyword>
<feature type="transmembrane region" description="Helical" evidence="7">
    <location>
        <begin position="145"/>
        <end position="164"/>
    </location>
</feature>
<gene>
    <name evidence="9" type="ORF">HNP60_003984</name>
</gene>
<accession>A0ABR6NL73</accession>
<dbReference type="InterPro" id="IPR011577">
    <property type="entry name" value="Cyt_b561_bac/Ni-Hgenase"/>
</dbReference>
<dbReference type="InterPro" id="IPR016174">
    <property type="entry name" value="Di-haem_cyt_TM"/>
</dbReference>
<dbReference type="RefSeq" id="WP_184156754.1">
    <property type="nucleotide sequence ID" value="NZ_JACHKA010000001.1"/>
</dbReference>
<feature type="domain" description="Lipid/polyisoprenoid-binding YceI-like" evidence="8">
    <location>
        <begin position="283"/>
        <end position="442"/>
    </location>
</feature>
<evidence type="ECO:0000256" key="3">
    <source>
        <dbReference type="ARBA" id="ARBA00022692"/>
    </source>
</evidence>
<proteinExistence type="predicted"/>
<dbReference type="Pfam" id="PF01292">
    <property type="entry name" value="Ni_hydr_CYTB"/>
    <property type="match status" value="1"/>
</dbReference>
<dbReference type="SUPFAM" id="SSF101874">
    <property type="entry name" value="YceI-like"/>
    <property type="match status" value="1"/>
</dbReference>
<keyword evidence="2" id="KW-1003">Cell membrane</keyword>
<evidence type="ECO:0000256" key="2">
    <source>
        <dbReference type="ARBA" id="ARBA00022475"/>
    </source>
</evidence>
<keyword evidence="10" id="KW-1185">Reference proteome</keyword>
<dbReference type="SMART" id="SM00867">
    <property type="entry name" value="YceI"/>
    <property type="match status" value="1"/>
</dbReference>
<dbReference type="InterPro" id="IPR007372">
    <property type="entry name" value="Lipid/polyisoprenoid-bd_YceI"/>
</dbReference>
<feature type="region of interest" description="Disordered" evidence="6">
    <location>
        <begin position="253"/>
        <end position="283"/>
    </location>
</feature>
<evidence type="ECO:0000256" key="5">
    <source>
        <dbReference type="ARBA" id="ARBA00023136"/>
    </source>
</evidence>
<sequence>MHVSMSPARYARAAIALHWLLAALLLFQLSLGWRLEDLAGLPQFAAYQLHKSVGLAILLLTLVRLGIRLAVRRPAPVPASPAVAFLAHAVHMLLYGVMIAGPITGWIIVSTASVKVPTLFLGILPWPHLPLGSGWNEPAETAHGLIAWLFVGLFLLHVAGALRHHFMGDDLIARMMPRALSARPALSVATLAVLIGAGLAFVAAQRLSFAPASGQGAAAGAPSAQANGAEAAGQPGQAPAALANAAQAMESGSNAALAQEAPAAAEPVPEATPAAEQARPAVPWQVQPGGRLGFRADYAGSAVDGSFSRWDADIIFSPDDLPGSRIRVTIDLASVDTADAQRDDTLRSDGFFDVAAHPRATFRSTGISSRGGKAYRAAGVLSLHGRERPVNLDFTLDIDGKDATAAGTASLSRTAFGVGSGQWADTGEIKDGVSVNFRFKAKRK</sequence>
<evidence type="ECO:0000256" key="4">
    <source>
        <dbReference type="ARBA" id="ARBA00022989"/>
    </source>
</evidence>
<evidence type="ECO:0000313" key="9">
    <source>
        <dbReference type="EMBL" id="MBB5988010.1"/>
    </source>
</evidence>
<dbReference type="Proteomes" id="UP001138540">
    <property type="component" value="Unassembled WGS sequence"/>
</dbReference>
<evidence type="ECO:0000256" key="6">
    <source>
        <dbReference type="SAM" id="MobiDB-lite"/>
    </source>
</evidence>
<dbReference type="InterPro" id="IPR036761">
    <property type="entry name" value="TTHA0802/YceI-like_sf"/>
</dbReference>
<dbReference type="EMBL" id="JACHKA010000001">
    <property type="protein sequence ID" value="MBB5988010.1"/>
    <property type="molecule type" value="Genomic_DNA"/>
</dbReference>
<dbReference type="SUPFAM" id="SSF81342">
    <property type="entry name" value="Transmembrane di-heme cytochromes"/>
    <property type="match status" value="1"/>
</dbReference>
<evidence type="ECO:0000256" key="1">
    <source>
        <dbReference type="ARBA" id="ARBA00004651"/>
    </source>
</evidence>
<evidence type="ECO:0000256" key="7">
    <source>
        <dbReference type="SAM" id="Phobius"/>
    </source>
</evidence>
<evidence type="ECO:0000313" key="10">
    <source>
        <dbReference type="Proteomes" id="UP001138540"/>
    </source>
</evidence>
<feature type="transmembrane region" description="Helical" evidence="7">
    <location>
        <begin position="185"/>
        <end position="204"/>
    </location>
</feature>
<dbReference type="PANTHER" id="PTHR34406:SF1">
    <property type="entry name" value="PROTEIN YCEI"/>
    <property type="match status" value="1"/>
</dbReference>
<feature type="compositionally biased region" description="Low complexity" evidence="6">
    <location>
        <begin position="255"/>
        <end position="278"/>
    </location>
</feature>
<comment type="caution">
    <text evidence="9">The sequence shown here is derived from an EMBL/GenBank/DDBJ whole genome shotgun (WGS) entry which is preliminary data.</text>
</comment>
<keyword evidence="3 7" id="KW-0812">Transmembrane</keyword>